<dbReference type="PANTHER" id="PTHR43244">
    <property type="match status" value="1"/>
</dbReference>
<dbReference type="PANTHER" id="PTHR43244:SF1">
    <property type="entry name" value="5,10-METHYLENETETRAHYDROMETHANOPTERIN REDUCTASE"/>
    <property type="match status" value="1"/>
</dbReference>
<dbReference type="CDD" id="cd01097">
    <property type="entry name" value="Tetrahydromethanopterin_reductase"/>
    <property type="match status" value="1"/>
</dbReference>
<dbReference type="EMBL" id="VCQU01000001">
    <property type="protein sequence ID" value="NMN93444.1"/>
    <property type="molecule type" value="Genomic_DNA"/>
</dbReference>
<evidence type="ECO:0000256" key="1">
    <source>
        <dbReference type="ARBA" id="ARBA00023002"/>
    </source>
</evidence>
<evidence type="ECO:0000313" key="4">
    <source>
        <dbReference type="Proteomes" id="UP000535543"/>
    </source>
</evidence>
<dbReference type="Proteomes" id="UP000535543">
    <property type="component" value="Unassembled WGS sequence"/>
</dbReference>
<organism evidence="3 4">
    <name type="scientific">Antrihabitans stalactiti</name>
    <dbReference type="NCBI Taxonomy" id="2584121"/>
    <lineage>
        <taxon>Bacteria</taxon>
        <taxon>Bacillati</taxon>
        <taxon>Actinomycetota</taxon>
        <taxon>Actinomycetes</taxon>
        <taxon>Mycobacteriales</taxon>
        <taxon>Nocardiaceae</taxon>
        <taxon>Antrihabitans</taxon>
    </lineage>
</organism>
<feature type="domain" description="Luciferase-like" evidence="2">
    <location>
        <begin position="19"/>
        <end position="306"/>
    </location>
</feature>
<dbReference type="RefSeq" id="WP_169584162.1">
    <property type="nucleotide sequence ID" value="NZ_VCQU01000001.1"/>
</dbReference>
<evidence type="ECO:0000259" key="2">
    <source>
        <dbReference type="Pfam" id="PF00296"/>
    </source>
</evidence>
<dbReference type="InterPro" id="IPR011251">
    <property type="entry name" value="Luciferase-like_dom"/>
</dbReference>
<dbReference type="InterPro" id="IPR036661">
    <property type="entry name" value="Luciferase-like_sf"/>
</dbReference>
<gene>
    <name evidence="3" type="ORF">FGL95_00145</name>
</gene>
<reference evidence="3 4" key="2">
    <citation type="submission" date="2020-06" db="EMBL/GenBank/DDBJ databases">
        <title>Antribacter stalactiti gen. nov., sp. nov., a new member of the family Nacardiaceae isolated from a cave.</title>
        <authorList>
            <person name="Kim I.S."/>
        </authorList>
    </citation>
    <scope>NUCLEOTIDE SEQUENCE [LARGE SCALE GENOMIC DNA]</scope>
    <source>
        <strain evidence="3 4">YC2-7</strain>
    </source>
</reference>
<reference evidence="3 4" key="1">
    <citation type="submission" date="2019-05" db="EMBL/GenBank/DDBJ databases">
        <authorList>
            <person name="Lee S.D."/>
        </authorList>
    </citation>
    <scope>NUCLEOTIDE SEQUENCE [LARGE SCALE GENOMIC DNA]</scope>
    <source>
        <strain evidence="3 4">YC2-7</strain>
    </source>
</reference>
<comment type="caution">
    <text evidence="3">The sequence shown here is derived from an EMBL/GenBank/DDBJ whole genome shotgun (WGS) entry which is preliminary data.</text>
</comment>
<proteinExistence type="predicted"/>
<name>A0A848K821_9NOCA</name>
<dbReference type="InterPro" id="IPR050564">
    <property type="entry name" value="F420-G6PD/mer"/>
</dbReference>
<dbReference type="AlphaFoldDB" id="A0A848K821"/>
<dbReference type="Pfam" id="PF00296">
    <property type="entry name" value="Bac_luciferase"/>
    <property type="match status" value="1"/>
</dbReference>
<keyword evidence="4" id="KW-1185">Reference proteome</keyword>
<protein>
    <submittedName>
        <fullName evidence="3">LLM class flavin-dependent oxidoreductase</fullName>
    </submittedName>
</protein>
<evidence type="ECO:0000313" key="3">
    <source>
        <dbReference type="EMBL" id="NMN93444.1"/>
    </source>
</evidence>
<dbReference type="Gene3D" id="3.20.20.30">
    <property type="entry name" value="Luciferase-like domain"/>
    <property type="match status" value="1"/>
</dbReference>
<keyword evidence="1" id="KW-0560">Oxidoreductase</keyword>
<accession>A0A848K821</accession>
<dbReference type="SUPFAM" id="SSF51679">
    <property type="entry name" value="Bacterial luciferase-like"/>
    <property type="match status" value="1"/>
</dbReference>
<dbReference type="GO" id="GO:0016705">
    <property type="term" value="F:oxidoreductase activity, acting on paired donors, with incorporation or reduction of molecular oxygen"/>
    <property type="evidence" value="ECO:0007669"/>
    <property type="project" value="InterPro"/>
</dbReference>
<sequence>MTDFMPLAVGVTPLETRRDVIVHVATRAEELGYSSFSAAEGWGHDVTVLLAEVALKTSRIRIGTGVLNVWGRSAGTIAMAATSLAELSNGRFSLGLGAGSPSLAEGLHDKAFRDPIAQLGAITRQVRGLLAGERMTPSEPFETRPLKLAVRPAAPVPINIAGLGPRSIRLTGELADAWYPFLMPRSGLTDGVLLLKEGAGRVPGGRSLPTISPGIPVGISPDPAVARTVAAWWVSFYLTSMGPLYAGELRKRGFGAAVDDVLAANPGRGTAEVPASAQVLIDELTLCGDAETARAGLDSWYAAGADEPTLVLPPNRPVEELDYILEGMRPTAR</sequence>